<dbReference type="STRING" id="33528.ENSGAFP00000011119"/>
<dbReference type="Gene3D" id="4.10.800.10">
    <property type="entry name" value="Thyroglobulin type-1"/>
    <property type="match status" value="1"/>
</dbReference>
<evidence type="ECO:0000256" key="5">
    <source>
        <dbReference type="ARBA" id="ARBA00022729"/>
    </source>
</evidence>
<evidence type="ECO:0000259" key="12">
    <source>
        <dbReference type="PROSITE" id="PS51323"/>
    </source>
</evidence>
<dbReference type="PROSITE" id="PS00222">
    <property type="entry name" value="IGFBP_N_1"/>
    <property type="match status" value="1"/>
</dbReference>
<accession>A0A315WAS8</accession>
<evidence type="ECO:0000256" key="4">
    <source>
        <dbReference type="ARBA" id="ARBA00022604"/>
    </source>
</evidence>
<feature type="signal peptide" evidence="10">
    <location>
        <begin position="1"/>
        <end position="16"/>
    </location>
</feature>
<sequence>MSVCSLALALGPSVGALCRQLYPRVWSSSQVSAELRSPPHRESSSWEKAKTHSCYGDGHGKLTIQTPRTSRELRLFEQMLHCAAGFTLRESVFCNTSNRNCSCNREDVSAGWEGSARKPCCWLLDNKYCSKSLVSCCRVQAGRVSVLLPSRTTSPTEEKKDPLSSVVFSRLFSSRHDNLEAWPHRSIGKVTVDVHSSITVQSLLMRPQRRRRRAVLIETNRAHLQLFMSCGSGSIMLSKMLRSDGKIDGDAKDLMMGTPTLKAQVSGLSPISPDTMSKLRTLPTMLWFTGCSLLLLSAPFAGASLSEMVFRCPGCTAERQALCPQLAEPCAEMVREPGCGCCPVCARQEGEACGVYTPRCSTGLRCYPTPDSELPLEQLVQGQGQCRRKVDTETVTYSPEQREHSSGEALELQADLDASEIPTVRKPSKDAAWLGPKESAVRQHRQEMKTKMKTNKVEEVRPTRPKQTQCQQELDQVLERISKMPFRDNRGPLEDLYALHIPNCDKRGQYNPKQCKMSLHGQRGECWCVDPHTGQRILSAPAVRGDPNCSQYLSELELPDATQI</sequence>
<dbReference type="GO" id="GO:0005615">
    <property type="term" value="C:extracellular space"/>
    <property type="evidence" value="ECO:0007669"/>
    <property type="project" value="TreeGrafter"/>
</dbReference>
<dbReference type="CDD" id="cd00191">
    <property type="entry name" value="TY"/>
    <property type="match status" value="1"/>
</dbReference>
<dbReference type="PROSITE" id="PS00484">
    <property type="entry name" value="THYROGLOBULIN_1_1"/>
    <property type="match status" value="1"/>
</dbReference>
<evidence type="ECO:0000256" key="8">
    <source>
        <dbReference type="PROSITE-ProRule" id="PRU00500"/>
    </source>
</evidence>
<reference evidence="13 14" key="1">
    <citation type="journal article" date="2018" name="G3 (Bethesda)">
        <title>A High-Quality Reference Genome for the Invasive Mosquitofish Gambusia affinis Using a Chicago Library.</title>
        <authorList>
            <person name="Hoffberg S.L."/>
            <person name="Troendle N.J."/>
            <person name="Glenn T.C."/>
            <person name="Mahmud O."/>
            <person name="Louha S."/>
            <person name="Chalopin D."/>
            <person name="Bennetzen J.L."/>
            <person name="Mauricio R."/>
        </authorList>
    </citation>
    <scope>NUCLEOTIDE SEQUENCE [LARGE SCALE GENOMIC DNA]</scope>
    <source>
        <strain evidence="13">NE01/NJP1002.9</strain>
        <tissue evidence="13">Muscle</tissue>
    </source>
</reference>
<comment type="caution">
    <text evidence="8">Lacks conserved residue(s) required for the propagation of feature annotation.</text>
</comment>
<dbReference type="Pfam" id="PF00219">
    <property type="entry name" value="IGFBP"/>
    <property type="match status" value="1"/>
</dbReference>
<dbReference type="InterPro" id="IPR009030">
    <property type="entry name" value="Growth_fac_rcpt_cys_sf"/>
</dbReference>
<dbReference type="EMBL" id="NHOQ01000204">
    <property type="protein sequence ID" value="PWA32145.1"/>
    <property type="molecule type" value="Genomic_DNA"/>
</dbReference>
<dbReference type="SMART" id="SM00121">
    <property type="entry name" value="IB"/>
    <property type="match status" value="1"/>
</dbReference>
<dbReference type="InterPro" id="IPR017891">
    <property type="entry name" value="Insulin_GF-bd_Cys-rich_CS"/>
</dbReference>
<gene>
    <name evidence="13" type="ORF">CCH79_00013355</name>
</gene>
<keyword evidence="3" id="KW-0964">Secreted</keyword>
<keyword evidence="4" id="KW-0341">Growth regulation</keyword>
<dbReference type="PRINTS" id="PR01978">
    <property type="entry name" value="IGFBPFAMILY2"/>
</dbReference>
<comment type="caution">
    <text evidence="13">The sequence shown here is derived from an EMBL/GenBank/DDBJ whole genome shotgun (WGS) entry which is preliminary data.</text>
</comment>
<dbReference type="PROSITE" id="PS51323">
    <property type="entry name" value="IGFBP_N_2"/>
    <property type="match status" value="1"/>
</dbReference>
<dbReference type="InterPro" id="IPR000867">
    <property type="entry name" value="IGFBP-like"/>
</dbReference>
<evidence type="ECO:0000259" key="11">
    <source>
        <dbReference type="PROSITE" id="PS51162"/>
    </source>
</evidence>
<dbReference type="PROSITE" id="PS51162">
    <property type="entry name" value="THYROGLOBULIN_1_2"/>
    <property type="match status" value="1"/>
</dbReference>
<dbReference type="GO" id="GO:0043567">
    <property type="term" value="P:regulation of insulin-like growth factor receptor signaling pathway"/>
    <property type="evidence" value="ECO:0007669"/>
    <property type="project" value="TreeGrafter"/>
</dbReference>
<dbReference type="Proteomes" id="UP000250572">
    <property type="component" value="Unassembled WGS sequence"/>
</dbReference>
<dbReference type="SMART" id="SM00211">
    <property type="entry name" value="TY"/>
    <property type="match status" value="1"/>
</dbReference>
<evidence type="ECO:0000256" key="9">
    <source>
        <dbReference type="SAM" id="MobiDB-lite"/>
    </source>
</evidence>
<dbReference type="Gene3D" id="4.10.40.20">
    <property type="match status" value="1"/>
</dbReference>
<dbReference type="PRINTS" id="PR01976">
    <property type="entry name" value="IGFBPFAMILY"/>
</dbReference>
<feature type="domain" description="Thyroglobulin type-1" evidence="11">
    <location>
        <begin position="467"/>
        <end position="549"/>
    </location>
</feature>
<dbReference type="GO" id="GO:0031994">
    <property type="term" value="F:insulin-like growth factor I binding"/>
    <property type="evidence" value="ECO:0007669"/>
    <property type="project" value="TreeGrafter"/>
</dbReference>
<evidence type="ECO:0000256" key="7">
    <source>
        <dbReference type="ARBA" id="ARBA00023183"/>
    </source>
</evidence>
<feature type="region of interest" description="Disordered" evidence="9">
    <location>
        <begin position="446"/>
        <end position="466"/>
    </location>
</feature>
<dbReference type="InterPro" id="IPR012210">
    <property type="entry name" value="IGFBP-2"/>
</dbReference>
<dbReference type="AlphaFoldDB" id="A0A315WAS8"/>
<keyword evidence="5 10" id="KW-0732">Signal</keyword>
<dbReference type="FunFam" id="4.10.800.10:FF:000002">
    <property type="entry name" value="Insulin-like growth factor-binding protein 2"/>
    <property type="match status" value="1"/>
</dbReference>
<evidence type="ECO:0000256" key="3">
    <source>
        <dbReference type="ARBA" id="ARBA00022525"/>
    </source>
</evidence>
<feature type="domain" description="IGFBP N-terminal" evidence="12">
    <location>
        <begin position="308"/>
        <end position="389"/>
    </location>
</feature>
<evidence type="ECO:0000256" key="6">
    <source>
        <dbReference type="ARBA" id="ARBA00023157"/>
    </source>
</evidence>
<dbReference type="SUPFAM" id="SSF57610">
    <property type="entry name" value="Thyroglobulin type-1 domain"/>
    <property type="match status" value="1"/>
</dbReference>
<feature type="compositionally biased region" description="Basic and acidic residues" evidence="9">
    <location>
        <begin position="446"/>
        <end position="462"/>
    </location>
</feature>
<evidence type="ECO:0000256" key="1">
    <source>
        <dbReference type="ARBA" id="ARBA00003811"/>
    </source>
</evidence>
<comment type="subcellular location">
    <subcellularLocation>
        <location evidence="2">Secreted</location>
    </subcellularLocation>
</comment>
<evidence type="ECO:0008006" key="15">
    <source>
        <dbReference type="Google" id="ProtNLM"/>
    </source>
</evidence>
<dbReference type="InterPro" id="IPR000716">
    <property type="entry name" value="Thyroglobulin_1"/>
</dbReference>
<protein>
    <recommendedName>
        <fullName evidence="15">Insulin-like growth factor-binding protein 2</fullName>
    </recommendedName>
</protein>
<organism evidence="13 14">
    <name type="scientific">Gambusia affinis</name>
    <name type="common">Western mosquitofish</name>
    <name type="synonym">Heterandria affinis</name>
    <dbReference type="NCBI Taxonomy" id="33528"/>
    <lineage>
        <taxon>Eukaryota</taxon>
        <taxon>Metazoa</taxon>
        <taxon>Chordata</taxon>
        <taxon>Craniata</taxon>
        <taxon>Vertebrata</taxon>
        <taxon>Euteleostomi</taxon>
        <taxon>Actinopterygii</taxon>
        <taxon>Neopterygii</taxon>
        <taxon>Teleostei</taxon>
        <taxon>Neoteleostei</taxon>
        <taxon>Acanthomorphata</taxon>
        <taxon>Ovalentaria</taxon>
        <taxon>Atherinomorphae</taxon>
        <taxon>Cyprinodontiformes</taxon>
        <taxon>Poeciliidae</taxon>
        <taxon>Poeciliinae</taxon>
        <taxon>Gambusia</taxon>
    </lineage>
</organism>
<evidence type="ECO:0000256" key="10">
    <source>
        <dbReference type="SAM" id="SignalP"/>
    </source>
</evidence>
<dbReference type="GO" id="GO:0048640">
    <property type="term" value="P:negative regulation of developmental growth"/>
    <property type="evidence" value="ECO:0007669"/>
    <property type="project" value="UniProtKB-ARBA"/>
</dbReference>
<evidence type="ECO:0000256" key="2">
    <source>
        <dbReference type="ARBA" id="ARBA00004613"/>
    </source>
</evidence>
<dbReference type="SUPFAM" id="SSF57184">
    <property type="entry name" value="Growth factor receptor domain"/>
    <property type="match status" value="1"/>
</dbReference>
<dbReference type="Pfam" id="PF00086">
    <property type="entry name" value="Thyroglobulin_1"/>
    <property type="match status" value="1"/>
</dbReference>
<dbReference type="PANTHER" id="PTHR11551">
    <property type="entry name" value="INSULIN-LIKE GROWTH FACTOR BINDING PROTEIN"/>
    <property type="match status" value="1"/>
</dbReference>
<dbReference type="InterPro" id="IPR036857">
    <property type="entry name" value="Thyroglobulin_1_sf"/>
</dbReference>
<keyword evidence="7" id="KW-0340">Growth factor binding</keyword>
<dbReference type="PANTHER" id="PTHR11551:SF5">
    <property type="entry name" value="INSULIN-LIKE GROWTH FACTOR-BINDING PROTEIN 2"/>
    <property type="match status" value="1"/>
</dbReference>
<comment type="function">
    <text evidence="1">IGF-binding proteins prolong the half-life of the IGFs and have been shown to either inhibit or stimulate the growth promoting effects of the IGFs on cell culture. They alter the interaction of IGFs with their cell surface receptors.</text>
</comment>
<evidence type="ECO:0000313" key="13">
    <source>
        <dbReference type="EMBL" id="PWA32145.1"/>
    </source>
</evidence>
<dbReference type="GO" id="GO:0031995">
    <property type="term" value="F:insulin-like growth factor II binding"/>
    <property type="evidence" value="ECO:0007669"/>
    <property type="project" value="TreeGrafter"/>
</dbReference>
<dbReference type="FunFam" id="4.10.40.20:FF:000001">
    <property type="entry name" value="Insulin-like growth factor binding protein 5"/>
    <property type="match status" value="1"/>
</dbReference>
<keyword evidence="14" id="KW-1185">Reference proteome</keyword>
<proteinExistence type="predicted"/>
<evidence type="ECO:0000313" key="14">
    <source>
        <dbReference type="Proteomes" id="UP000250572"/>
    </source>
</evidence>
<dbReference type="InterPro" id="IPR022321">
    <property type="entry name" value="IGFBP_1-6_chordata"/>
</dbReference>
<keyword evidence="6" id="KW-1015">Disulfide bond</keyword>
<name>A0A315WAS8_GAMAF</name>
<feature type="chain" id="PRO_5016262400" description="Insulin-like growth factor-binding protein 2" evidence="10">
    <location>
        <begin position="17"/>
        <end position="564"/>
    </location>
</feature>